<dbReference type="OrthoDB" id="5195026at2"/>
<keyword evidence="6" id="KW-1185">Reference proteome</keyword>
<evidence type="ECO:0000256" key="2">
    <source>
        <dbReference type="ARBA" id="ARBA00023125"/>
    </source>
</evidence>
<sequence length="128" mass="14480">MEAVVDEDVCTKWSETLRVYHNTSCELENSLQDGHDLGLSEFEVLKILSRSCGKHGGKAKMKELEAEMYLSQSALSRTVTRLEKAGLVTRATCDFDRRAMFLLLTPAGQERYEAAQPTYRAVLRRHLA</sequence>
<dbReference type="AlphaFoldDB" id="A0A1G9JCZ2"/>
<dbReference type="InterPro" id="IPR036390">
    <property type="entry name" value="WH_DNA-bd_sf"/>
</dbReference>
<dbReference type="EMBL" id="FNGF01000005">
    <property type="protein sequence ID" value="SDL35003.1"/>
    <property type="molecule type" value="Genomic_DNA"/>
</dbReference>
<dbReference type="PRINTS" id="PR00598">
    <property type="entry name" value="HTHMARR"/>
</dbReference>
<keyword evidence="1" id="KW-0805">Transcription regulation</keyword>
<dbReference type="Pfam" id="PF12802">
    <property type="entry name" value="MarR_2"/>
    <property type="match status" value="1"/>
</dbReference>
<keyword evidence="2 5" id="KW-0238">DNA-binding</keyword>
<evidence type="ECO:0000256" key="3">
    <source>
        <dbReference type="ARBA" id="ARBA00023163"/>
    </source>
</evidence>
<dbReference type="Proteomes" id="UP000198662">
    <property type="component" value="Unassembled WGS sequence"/>
</dbReference>
<reference evidence="6" key="1">
    <citation type="submission" date="2016-10" db="EMBL/GenBank/DDBJ databases">
        <authorList>
            <person name="Varghese N."/>
            <person name="Submissions S."/>
        </authorList>
    </citation>
    <scope>NUCLEOTIDE SEQUENCE [LARGE SCALE GENOMIC DNA]</scope>
    <source>
        <strain evidence="6">CGMCC 4.3147</strain>
    </source>
</reference>
<gene>
    <name evidence="5" type="ORF">SAMN05216298_3555</name>
</gene>
<dbReference type="InterPro" id="IPR036388">
    <property type="entry name" value="WH-like_DNA-bd_sf"/>
</dbReference>
<evidence type="ECO:0000313" key="6">
    <source>
        <dbReference type="Proteomes" id="UP000198662"/>
    </source>
</evidence>
<dbReference type="InterPro" id="IPR039422">
    <property type="entry name" value="MarR/SlyA-like"/>
</dbReference>
<dbReference type="PANTHER" id="PTHR33164">
    <property type="entry name" value="TRANSCRIPTIONAL REGULATOR, MARR FAMILY"/>
    <property type="match status" value="1"/>
</dbReference>
<accession>A0A1G9JCZ2</accession>
<keyword evidence="3" id="KW-0804">Transcription</keyword>
<dbReference type="RefSeq" id="WP_091052077.1">
    <property type="nucleotide sequence ID" value="NZ_FNGF01000005.1"/>
</dbReference>
<dbReference type="PROSITE" id="PS01117">
    <property type="entry name" value="HTH_MARR_1"/>
    <property type="match status" value="1"/>
</dbReference>
<evidence type="ECO:0000313" key="5">
    <source>
        <dbReference type="EMBL" id="SDL35003.1"/>
    </source>
</evidence>
<dbReference type="GO" id="GO:0003677">
    <property type="term" value="F:DNA binding"/>
    <property type="evidence" value="ECO:0007669"/>
    <property type="project" value="UniProtKB-KW"/>
</dbReference>
<feature type="domain" description="HTH marR-type" evidence="4">
    <location>
        <begin position="1"/>
        <end position="128"/>
    </location>
</feature>
<dbReference type="Gene3D" id="1.10.10.10">
    <property type="entry name" value="Winged helix-like DNA-binding domain superfamily/Winged helix DNA-binding domain"/>
    <property type="match status" value="1"/>
</dbReference>
<name>A0A1G9JCZ2_9ACTN</name>
<evidence type="ECO:0000259" key="4">
    <source>
        <dbReference type="PROSITE" id="PS50995"/>
    </source>
</evidence>
<organism evidence="5 6">
    <name type="scientific">Glycomyces sambucus</name>
    <dbReference type="NCBI Taxonomy" id="380244"/>
    <lineage>
        <taxon>Bacteria</taxon>
        <taxon>Bacillati</taxon>
        <taxon>Actinomycetota</taxon>
        <taxon>Actinomycetes</taxon>
        <taxon>Glycomycetales</taxon>
        <taxon>Glycomycetaceae</taxon>
        <taxon>Glycomyces</taxon>
    </lineage>
</organism>
<dbReference type="SMART" id="SM00347">
    <property type="entry name" value="HTH_MARR"/>
    <property type="match status" value="1"/>
</dbReference>
<dbReference type="PROSITE" id="PS50995">
    <property type="entry name" value="HTH_MARR_2"/>
    <property type="match status" value="1"/>
</dbReference>
<evidence type="ECO:0000256" key="1">
    <source>
        <dbReference type="ARBA" id="ARBA00023015"/>
    </source>
</evidence>
<dbReference type="PANTHER" id="PTHR33164:SF99">
    <property type="entry name" value="MARR FAMILY REGULATORY PROTEIN"/>
    <property type="match status" value="1"/>
</dbReference>
<dbReference type="InterPro" id="IPR023187">
    <property type="entry name" value="Tscrpt_reg_MarR-type_CS"/>
</dbReference>
<proteinExistence type="predicted"/>
<protein>
    <submittedName>
        <fullName evidence="5">DNA-binding transcriptional regulator, MarR family</fullName>
    </submittedName>
</protein>
<dbReference type="GO" id="GO:0006950">
    <property type="term" value="P:response to stress"/>
    <property type="evidence" value="ECO:0007669"/>
    <property type="project" value="TreeGrafter"/>
</dbReference>
<dbReference type="InterPro" id="IPR000835">
    <property type="entry name" value="HTH_MarR-typ"/>
</dbReference>
<dbReference type="STRING" id="380244.SAMN05216298_3555"/>
<dbReference type="SUPFAM" id="SSF46785">
    <property type="entry name" value="Winged helix' DNA-binding domain"/>
    <property type="match status" value="1"/>
</dbReference>
<dbReference type="GO" id="GO:0003700">
    <property type="term" value="F:DNA-binding transcription factor activity"/>
    <property type="evidence" value="ECO:0007669"/>
    <property type="project" value="InterPro"/>
</dbReference>